<keyword evidence="8 17" id="KW-0812">Transmembrane</keyword>
<organism evidence="21 22">
    <name type="scientific">Rahnella woolbedingensis</name>
    <dbReference type="NCBI Taxonomy" id="1510574"/>
    <lineage>
        <taxon>Bacteria</taxon>
        <taxon>Pseudomonadati</taxon>
        <taxon>Pseudomonadota</taxon>
        <taxon>Gammaproteobacteria</taxon>
        <taxon>Enterobacterales</taxon>
        <taxon>Yersiniaceae</taxon>
        <taxon>Rahnella</taxon>
    </lineage>
</organism>
<dbReference type="SMART" id="SM00387">
    <property type="entry name" value="HATPase_c"/>
    <property type="match status" value="1"/>
</dbReference>
<dbReference type="Pfam" id="PF00072">
    <property type="entry name" value="Response_reg"/>
    <property type="match status" value="1"/>
</dbReference>
<dbReference type="InterPro" id="IPR001789">
    <property type="entry name" value="Sig_transdc_resp-reg_receiver"/>
</dbReference>
<dbReference type="SMART" id="SM00388">
    <property type="entry name" value="HisKA"/>
    <property type="match status" value="1"/>
</dbReference>
<evidence type="ECO:0000256" key="4">
    <source>
        <dbReference type="ARBA" id="ARBA00022475"/>
    </source>
</evidence>
<feature type="modified residue" description="4-aspartylphosphate" evidence="15">
    <location>
        <position position="792"/>
    </location>
</feature>
<evidence type="ECO:0000259" key="19">
    <source>
        <dbReference type="PROSITE" id="PS50110"/>
    </source>
</evidence>
<dbReference type="CDD" id="cd00082">
    <property type="entry name" value="HisKA"/>
    <property type="match status" value="1"/>
</dbReference>
<feature type="domain" description="Response regulatory" evidence="19">
    <location>
        <begin position="741"/>
        <end position="862"/>
    </location>
</feature>
<dbReference type="InterPro" id="IPR036890">
    <property type="entry name" value="HATPase_C_sf"/>
</dbReference>
<dbReference type="PANTHER" id="PTHR43047">
    <property type="entry name" value="TWO-COMPONENT HISTIDINE PROTEIN KINASE"/>
    <property type="match status" value="1"/>
</dbReference>
<keyword evidence="4" id="KW-1003">Cell membrane</keyword>
<dbReference type="OrthoDB" id="9770795at2"/>
<dbReference type="PROSITE" id="PS50110">
    <property type="entry name" value="RESPONSE_REGULATORY"/>
    <property type="match status" value="1"/>
</dbReference>
<feature type="modified residue" description="Phosphohistidine" evidence="14">
    <location>
        <position position="920"/>
    </location>
</feature>
<reference evidence="21 22" key="1">
    <citation type="submission" date="2018-09" db="EMBL/GenBank/DDBJ databases">
        <authorList>
            <person name="Le Fleche-Mateos A."/>
        </authorList>
    </citation>
    <scope>NUCLEOTIDE SEQUENCE [LARGE SCALE GENOMIC DNA]</scope>
    <source>
        <strain evidence="21 22">DSM 27399</strain>
    </source>
</reference>
<protein>
    <recommendedName>
        <fullName evidence="3">histidine kinase</fullName>
        <ecNumber evidence="3">2.7.13.3</ecNumber>
    </recommendedName>
</protein>
<evidence type="ECO:0000256" key="13">
    <source>
        <dbReference type="ARBA" id="ARBA00023136"/>
    </source>
</evidence>
<feature type="coiled-coil region" evidence="16">
    <location>
        <begin position="957"/>
        <end position="984"/>
    </location>
</feature>
<dbReference type="AlphaFoldDB" id="A0A419N304"/>
<evidence type="ECO:0000256" key="14">
    <source>
        <dbReference type="PROSITE-ProRule" id="PRU00110"/>
    </source>
</evidence>
<dbReference type="SUPFAM" id="SSF47384">
    <property type="entry name" value="Homodimeric domain of signal transducing histidine kinase"/>
    <property type="match status" value="1"/>
</dbReference>
<keyword evidence="10" id="KW-0067">ATP-binding</keyword>
<dbReference type="InterPro" id="IPR003661">
    <property type="entry name" value="HisK_dim/P_dom"/>
</dbReference>
<keyword evidence="12" id="KW-0902">Two-component regulatory system</keyword>
<dbReference type="CDD" id="cd16922">
    <property type="entry name" value="HATPase_EvgS-ArcB-TorS-like"/>
    <property type="match status" value="1"/>
</dbReference>
<keyword evidence="16" id="KW-0175">Coiled coil</keyword>
<dbReference type="GO" id="GO:0005886">
    <property type="term" value="C:plasma membrane"/>
    <property type="evidence" value="ECO:0007669"/>
    <property type="project" value="UniProtKB-SubCell"/>
</dbReference>
<keyword evidence="13 17" id="KW-0472">Membrane</keyword>
<feature type="transmembrane region" description="Helical" evidence="17">
    <location>
        <begin position="440"/>
        <end position="460"/>
    </location>
</feature>
<evidence type="ECO:0000259" key="20">
    <source>
        <dbReference type="PROSITE" id="PS50894"/>
    </source>
</evidence>
<dbReference type="SUPFAM" id="SSF47226">
    <property type="entry name" value="Histidine-containing phosphotransfer domain, HPT domain"/>
    <property type="match status" value="1"/>
</dbReference>
<dbReference type="PROSITE" id="PS50109">
    <property type="entry name" value="HIS_KIN"/>
    <property type="match status" value="1"/>
</dbReference>
<evidence type="ECO:0000256" key="10">
    <source>
        <dbReference type="ARBA" id="ARBA00022840"/>
    </source>
</evidence>
<dbReference type="Gene3D" id="3.30.565.10">
    <property type="entry name" value="Histidine kinase-like ATPase, C-terminal domain"/>
    <property type="match status" value="1"/>
</dbReference>
<dbReference type="PANTHER" id="PTHR43047:SF72">
    <property type="entry name" value="OSMOSENSING HISTIDINE PROTEIN KINASE SLN1"/>
    <property type="match status" value="1"/>
</dbReference>
<dbReference type="PRINTS" id="PR00344">
    <property type="entry name" value="BCTRLSENSOR"/>
</dbReference>
<dbReference type="SMART" id="SM00448">
    <property type="entry name" value="REC"/>
    <property type="match status" value="1"/>
</dbReference>
<evidence type="ECO:0000256" key="7">
    <source>
        <dbReference type="ARBA" id="ARBA00022679"/>
    </source>
</evidence>
<dbReference type="CDD" id="cd17546">
    <property type="entry name" value="REC_hyHK_CKI1_RcsC-like"/>
    <property type="match status" value="1"/>
</dbReference>
<keyword evidence="6 15" id="KW-0597">Phosphoprotein</keyword>
<evidence type="ECO:0000256" key="16">
    <source>
        <dbReference type="SAM" id="Coils"/>
    </source>
</evidence>
<name>A0A419N304_9GAMM</name>
<keyword evidence="7" id="KW-0808">Transferase</keyword>
<comment type="subcellular location">
    <subcellularLocation>
        <location evidence="2">Cell inner membrane</location>
        <topology evidence="2">Multi-pass membrane protein</topology>
    </subcellularLocation>
</comment>
<dbReference type="CDD" id="cd00088">
    <property type="entry name" value="HPT"/>
    <property type="match status" value="1"/>
</dbReference>
<dbReference type="PROSITE" id="PS50894">
    <property type="entry name" value="HPT"/>
    <property type="match status" value="1"/>
</dbReference>
<dbReference type="SMART" id="SM00062">
    <property type="entry name" value="PBPb"/>
    <property type="match status" value="1"/>
</dbReference>
<dbReference type="SMART" id="SM00073">
    <property type="entry name" value="HPT"/>
    <property type="match status" value="1"/>
</dbReference>
<evidence type="ECO:0000256" key="17">
    <source>
        <dbReference type="SAM" id="Phobius"/>
    </source>
</evidence>
<evidence type="ECO:0000256" key="3">
    <source>
        <dbReference type="ARBA" id="ARBA00012438"/>
    </source>
</evidence>
<dbReference type="InterPro" id="IPR004358">
    <property type="entry name" value="Sig_transdc_His_kin-like_C"/>
</dbReference>
<feature type="coiled-coil region" evidence="16">
    <location>
        <begin position="462"/>
        <end position="492"/>
    </location>
</feature>
<keyword evidence="11 17" id="KW-1133">Transmembrane helix</keyword>
<dbReference type="InterPro" id="IPR036097">
    <property type="entry name" value="HisK_dim/P_sf"/>
</dbReference>
<gene>
    <name evidence="21" type="ORF">D6C13_22635</name>
</gene>
<dbReference type="Gene3D" id="1.10.287.130">
    <property type="match status" value="1"/>
</dbReference>
<dbReference type="Gene3D" id="3.40.190.10">
    <property type="entry name" value="Periplasmic binding protein-like II"/>
    <property type="match status" value="4"/>
</dbReference>
<keyword evidence="10" id="KW-0547">Nucleotide-binding</keyword>
<dbReference type="GO" id="GO:0009927">
    <property type="term" value="F:histidine phosphotransfer kinase activity"/>
    <property type="evidence" value="ECO:0007669"/>
    <property type="project" value="TreeGrafter"/>
</dbReference>
<dbReference type="EC" id="2.7.13.3" evidence="3"/>
<comment type="caution">
    <text evidence="21">The sequence shown here is derived from an EMBL/GenBank/DDBJ whole genome shotgun (WGS) entry which is preliminary data.</text>
</comment>
<feature type="domain" description="HPt" evidence="20">
    <location>
        <begin position="881"/>
        <end position="982"/>
    </location>
</feature>
<dbReference type="GO" id="GO:0000155">
    <property type="term" value="F:phosphorelay sensor kinase activity"/>
    <property type="evidence" value="ECO:0007669"/>
    <property type="project" value="InterPro"/>
</dbReference>
<comment type="catalytic activity">
    <reaction evidence="1">
        <text>ATP + protein L-histidine = ADP + protein N-phospho-L-histidine.</text>
        <dbReference type="EC" id="2.7.13.3"/>
    </reaction>
</comment>
<feature type="domain" description="Histidine kinase" evidence="18">
    <location>
        <begin position="499"/>
        <end position="720"/>
    </location>
</feature>
<sequence>MKFHILQYPDRQAVVAALGSSDVDMITGDQPLAQAHPSLIATNPYLEDHAVLASQIPVAKNETLRGKTLVYVGDEKLRTALDKAYPQAKRVAQTDYYTAMASVANNENVVMWANYVTAEEINRRIYDNRLILSPDDVMPVQDLHFITRQDLPELAAAINAALENISTQTRSRIAQTWGLSPVTTGQVETPVQTAEERDWIARHPVVQVLVVNTHIPLTYINDDGEESGYTISLLKKIGEQNGITFRWQAFRNVTEMRAQIKKAPDSLIAAADASANEDADIIFSRPYQISNWVLVTRKNFPAVTSLAEMQGKKVAVFTGSYYLPALREQFPQVEFVEDDFSLETALSLLTHRLDGAIVPQTAANFVLKSYLEDRFRIALTLLVQPLRLAMATSARNKPLISVIDKALREVPPRAMDAQLTGWQMRYALERFEIWGRYRTAIIIASAVLIVIALLLAFYFWRNRFLKRNLAMQQKLQNELEAAKRQVEKASESKSVFLSQMSHEIRTPMSALTGLLELENIGQSSPEQRRNNIAVAWESSKSLLMLVGDILDMAKIESGTFTVRSVPVSLKEMLNSVSTLFRHSAEEKGLTLQSQLDVQADRILFDPLMLQQIASNLLSNAIKFTPHGEVEIIIYQTKTVSDNQNEYVLEVCDSGPGLTAEQQTAIFEPFVQVGSARMAQHGTGLGLSICRQLAGLLSGTLEVESTSGEGTTFIFRFSAPPDPGTQALSEQIVRQETHNPLNILLVDDHAPNRLLLAQQLEFAGHHTVAAENGEQALRLWLAEEPPFDMVITDCNMPGMSGFELVRQLREHETLAGRPPQPMFGLTAMAEQKVVALATRAGMTDCLFKPVDLARLFACISGVESIKTEPPVFLTLHKLAQSQPETFRTLILAVIEKNQQDKAALKQAITDEDFDEIQRIAHSLVGGARIIDATALADECQQIETAAQDKNLPRIISLASACEERIAQLENQLRQVLHDIEKNQAVGQ</sequence>
<evidence type="ECO:0000256" key="15">
    <source>
        <dbReference type="PROSITE-ProRule" id="PRU00169"/>
    </source>
</evidence>
<dbReference type="Pfam" id="PF01627">
    <property type="entry name" value="Hpt"/>
    <property type="match status" value="1"/>
</dbReference>
<evidence type="ECO:0000256" key="2">
    <source>
        <dbReference type="ARBA" id="ARBA00004429"/>
    </source>
</evidence>
<evidence type="ECO:0000256" key="8">
    <source>
        <dbReference type="ARBA" id="ARBA00022692"/>
    </source>
</evidence>
<evidence type="ECO:0000313" key="21">
    <source>
        <dbReference type="EMBL" id="RJT36270.1"/>
    </source>
</evidence>
<evidence type="ECO:0000256" key="9">
    <source>
        <dbReference type="ARBA" id="ARBA00022777"/>
    </source>
</evidence>
<accession>A0A419N304</accession>
<keyword evidence="22" id="KW-1185">Reference proteome</keyword>
<dbReference type="InterPro" id="IPR011006">
    <property type="entry name" value="CheY-like_superfamily"/>
</dbReference>
<dbReference type="SUPFAM" id="SSF52172">
    <property type="entry name" value="CheY-like"/>
    <property type="match status" value="1"/>
</dbReference>
<dbReference type="Proteomes" id="UP000284908">
    <property type="component" value="Unassembled WGS sequence"/>
</dbReference>
<dbReference type="RefSeq" id="WP_120134928.1">
    <property type="nucleotide sequence ID" value="NZ_RAHH01000037.1"/>
</dbReference>
<dbReference type="Pfam" id="PF02518">
    <property type="entry name" value="HATPase_c"/>
    <property type="match status" value="1"/>
</dbReference>
<evidence type="ECO:0000256" key="5">
    <source>
        <dbReference type="ARBA" id="ARBA00022519"/>
    </source>
</evidence>
<dbReference type="InterPro" id="IPR036641">
    <property type="entry name" value="HPT_dom_sf"/>
</dbReference>
<dbReference type="InterPro" id="IPR003594">
    <property type="entry name" value="HATPase_dom"/>
</dbReference>
<keyword evidence="5" id="KW-0997">Cell inner membrane</keyword>
<dbReference type="Gene3D" id="3.40.50.2300">
    <property type="match status" value="1"/>
</dbReference>
<evidence type="ECO:0000256" key="12">
    <source>
        <dbReference type="ARBA" id="ARBA00023012"/>
    </source>
</evidence>
<keyword evidence="9" id="KW-0418">Kinase</keyword>
<dbReference type="Pfam" id="PF00512">
    <property type="entry name" value="HisKA"/>
    <property type="match status" value="1"/>
</dbReference>
<dbReference type="Gene3D" id="1.20.120.160">
    <property type="entry name" value="HPT domain"/>
    <property type="match status" value="1"/>
</dbReference>
<evidence type="ECO:0000259" key="18">
    <source>
        <dbReference type="PROSITE" id="PS50109"/>
    </source>
</evidence>
<dbReference type="Pfam" id="PF00497">
    <property type="entry name" value="SBP_bac_3"/>
    <property type="match status" value="1"/>
</dbReference>
<evidence type="ECO:0000313" key="22">
    <source>
        <dbReference type="Proteomes" id="UP000284908"/>
    </source>
</evidence>
<evidence type="ECO:0000256" key="11">
    <source>
        <dbReference type="ARBA" id="ARBA00022989"/>
    </source>
</evidence>
<dbReference type="InterPro" id="IPR008207">
    <property type="entry name" value="Sig_transdc_His_kin_Hpt_dom"/>
</dbReference>
<dbReference type="EMBL" id="RAHH01000037">
    <property type="protein sequence ID" value="RJT36270.1"/>
    <property type="molecule type" value="Genomic_DNA"/>
</dbReference>
<dbReference type="InterPro" id="IPR001638">
    <property type="entry name" value="Solute-binding_3/MltF_N"/>
</dbReference>
<proteinExistence type="predicted"/>
<evidence type="ECO:0000256" key="6">
    <source>
        <dbReference type="ARBA" id="ARBA00022553"/>
    </source>
</evidence>
<dbReference type="InterPro" id="IPR005467">
    <property type="entry name" value="His_kinase_dom"/>
</dbReference>
<evidence type="ECO:0000256" key="1">
    <source>
        <dbReference type="ARBA" id="ARBA00000085"/>
    </source>
</evidence>
<dbReference type="SUPFAM" id="SSF53850">
    <property type="entry name" value="Periplasmic binding protein-like II"/>
    <property type="match status" value="2"/>
</dbReference>
<dbReference type="SUPFAM" id="SSF55874">
    <property type="entry name" value="ATPase domain of HSP90 chaperone/DNA topoisomerase II/histidine kinase"/>
    <property type="match status" value="1"/>
</dbReference>